<feature type="disulfide bond" evidence="2">
    <location>
        <begin position="128"/>
        <end position="140"/>
    </location>
</feature>
<evidence type="ECO:0000256" key="3">
    <source>
        <dbReference type="SAM" id="SignalP"/>
    </source>
</evidence>
<keyword evidence="2" id="KW-1015">Disulfide bond</keyword>
<feature type="domain" description="SGNH hydrolase-type esterase" evidence="4">
    <location>
        <begin position="36"/>
        <end position="269"/>
    </location>
</feature>
<comment type="caution">
    <text evidence="5">The sequence shown here is derived from an EMBL/GenBank/DDBJ whole genome shotgun (WGS) entry which is preliminary data.</text>
</comment>
<dbReference type="Pfam" id="PF13472">
    <property type="entry name" value="Lipase_GDSL_2"/>
    <property type="match status" value="1"/>
</dbReference>
<accession>A0A2N3XRU0</accession>
<dbReference type="PANTHER" id="PTHR37981:SF1">
    <property type="entry name" value="SGNH HYDROLASE-TYPE ESTERASE DOMAIN-CONTAINING PROTEIN"/>
    <property type="match status" value="1"/>
</dbReference>
<dbReference type="InterPro" id="IPR013830">
    <property type="entry name" value="SGNH_hydro"/>
</dbReference>
<reference evidence="5" key="1">
    <citation type="submission" date="2017-12" db="EMBL/GenBank/DDBJ databases">
        <title>Sequencing the genomes of 1000 Actinobacteria strains.</title>
        <authorList>
            <person name="Klenk H.-P."/>
        </authorList>
    </citation>
    <scope>NUCLEOTIDE SEQUENCE [LARGE SCALE GENOMIC DNA]</scope>
    <source>
        <strain evidence="5">DSM 44228</strain>
    </source>
</reference>
<dbReference type="InterPro" id="IPR037460">
    <property type="entry name" value="SEST-like"/>
</dbReference>
<sequence length="285" mass="29758">MGSHLGRLAQLGSALAVAGALLAPTAHAADEFEYVAVGDSAAAGPLTPNPDPNLLCFRSRENYPRVAARLIGAKLTDVSCSGAKIEDFSGRQHGIMAPQYDALNDRTDLVTVTIGGNDVGLVQAAVSCMNLLPEPVGSSCADEFTAGGRDELAERIAALEPRFDEALAQISRRAPKAEIVVVGYGTYLRPGGCYPKEPMWARDADYIQSSVDKLSAMLGSRAAAHGAEFVDLGPVSVGHDVCAAPADKYYEGVIPTSVAAPLHPNAKGMLAFGRAVAEAVQHTRS</sequence>
<feature type="disulfide bond" evidence="2">
    <location>
        <begin position="193"/>
        <end position="242"/>
    </location>
</feature>
<dbReference type="AlphaFoldDB" id="A0A2N3XRU0"/>
<feature type="signal peptide" evidence="3">
    <location>
        <begin position="1"/>
        <end position="28"/>
    </location>
</feature>
<dbReference type="Gene3D" id="3.40.50.1110">
    <property type="entry name" value="SGNH hydrolase"/>
    <property type="match status" value="1"/>
</dbReference>
<protein>
    <submittedName>
        <fullName evidence="5">GDSL-like lipase/acylhydrolase family protein</fullName>
    </submittedName>
</protein>
<name>A0A2N3XRU0_SACSN</name>
<feature type="chain" id="PRO_5014672065" evidence="3">
    <location>
        <begin position="29"/>
        <end position="285"/>
    </location>
</feature>
<evidence type="ECO:0000256" key="2">
    <source>
        <dbReference type="PIRSR" id="PIRSR637460-2"/>
    </source>
</evidence>
<dbReference type="RefSeq" id="WP_237710861.1">
    <property type="nucleotide sequence ID" value="NZ_CP061007.1"/>
</dbReference>
<feature type="active site" evidence="1">
    <location>
        <position position="263"/>
    </location>
</feature>
<dbReference type="SUPFAM" id="SSF52266">
    <property type="entry name" value="SGNH hydrolase"/>
    <property type="match status" value="1"/>
</dbReference>
<dbReference type="GO" id="GO:0019433">
    <property type="term" value="P:triglyceride catabolic process"/>
    <property type="evidence" value="ECO:0007669"/>
    <property type="project" value="TreeGrafter"/>
</dbReference>
<dbReference type="GO" id="GO:0004806">
    <property type="term" value="F:triacylglycerol lipase activity"/>
    <property type="evidence" value="ECO:0007669"/>
    <property type="project" value="TreeGrafter"/>
</dbReference>
<dbReference type="PANTHER" id="PTHR37981">
    <property type="entry name" value="LIPASE 2"/>
    <property type="match status" value="1"/>
</dbReference>
<keyword evidence="6" id="KW-1185">Reference proteome</keyword>
<dbReference type="InterPro" id="IPR036514">
    <property type="entry name" value="SGNH_hydro_sf"/>
</dbReference>
<evidence type="ECO:0000313" key="6">
    <source>
        <dbReference type="Proteomes" id="UP000233786"/>
    </source>
</evidence>
<evidence type="ECO:0000256" key="1">
    <source>
        <dbReference type="PIRSR" id="PIRSR637460-1"/>
    </source>
</evidence>
<keyword evidence="3" id="KW-0732">Signal</keyword>
<evidence type="ECO:0000313" key="5">
    <source>
        <dbReference type="EMBL" id="PKW13387.1"/>
    </source>
</evidence>
<dbReference type="STRING" id="994479.GCA_000194155_06307"/>
<evidence type="ECO:0000259" key="4">
    <source>
        <dbReference type="Pfam" id="PF13472"/>
    </source>
</evidence>
<feature type="active site" description="Nucleophile" evidence="1">
    <location>
        <position position="40"/>
    </location>
</feature>
<dbReference type="EMBL" id="PJNB01000001">
    <property type="protein sequence ID" value="PKW13387.1"/>
    <property type="molecule type" value="Genomic_DNA"/>
</dbReference>
<proteinExistence type="predicted"/>
<gene>
    <name evidence="5" type="ORF">A8926_0912</name>
</gene>
<dbReference type="CDD" id="cd01823">
    <property type="entry name" value="SEST_like"/>
    <property type="match status" value="1"/>
</dbReference>
<feature type="disulfide bond" evidence="2">
    <location>
        <begin position="56"/>
        <end position="80"/>
    </location>
</feature>
<dbReference type="Proteomes" id="UP000233786">
    <property type="component" value="Unassembled WGS sequence"/>
</dbReference>
<organism evidence="5 6">
    <name type="scientific">Saccharopolyspora spinosa</name>
    <dbReference type="NCBI Taxonomy" id="60894"/>
    <lineage>
        <taxon>Bacteria</taxon>
        <taxon>Bacillati</taxon>
        <taxon>Actinomycetota</taxon>
        <taxon>Actinomycetes</taxon>
        <taxon>Pseudonocardiales</taxon>
        <taxon>Pseudonocardiaceae</taxon>
        <taxon>Saccharopolyspora</taxon>
    </lineage>
</organism>